<organism evidence="2 3">
    <name type="scientific">Acinetobacter indicus CIP 110367</name>
    <dbReference type="NCBI Taxonomy" id="1341679"/>
    <lineage>
        <taxon>Bacteria</taxon>
        <taxon>Pseudomonadati</taxon>
        <taxon>Pseudomonadota</taxon>
        <taxon>Gammaproteobacteria</taxon>
        <taxon>Moraxellales</taxon>
        <taxon>Moraxellaceae</taxon>
        <taxon>Acinetobacter</taxon>
    </lineage>
</organism>
<feature type="transmembrane region" description="Helical" evidence="1">
    <location>
        <begin position="342"/>
        <end position="360"/>
    </location>
</feature>
<sequence>MMSIVRDQNLKIVKIWLACILSLVLCLHFNQHASEISVIEHYSNLDVAHAHQHESVQMHMHTDNLYEHVVGYAAIKLLALILLLSTGKIRDRIQRYIFLMASRIFKPPKTLKVFSILLFFLEFKLMTNYFSQYVKNKIGLKLFVVLSLILFSPVLLAHGVAEGDKGYIQEIYGVHVIPFIYLGAKHMVTGYDHLLFLVGIIFFLYRMKDIGLYVSLFAIGHSITMLVGVYYNISMNAYIIDAIIGFSIVYKALDNLGAYQRWFGFQPNTKIATLIFGLIHGFGLAVKIQEYEVPEDGLLANLISFNIGVELGQFMALCIILLLMTMWRKTSFFFKTAYQSNVFLMFLGFLLVGLQLTGYFTQ</sequence>
<accession>V2UFW5</accession>
<evidence type="ECO:0000313" key="3">
    <source>
        <dbReference type="Proteomes" id="UP000018415"/>
    </source>
</evidence>
<dbReference type="PATRIC" id="fig|1341679.3.peg.2091"/>
<feature type="transmembrane region" description="Helical" evidence="1">
    <location>
        <begin position="190"/>
        <end position="205"/>
    </location>
</feature>
<keyword evidence="1" id="KW-1133">Transmembrane helix</keyword>
<comment type="caution">
    <text evidence="2">The sequence shown here is derived from an EMBL/GenBank/DDBJ whole genome shotgun (WGS) entry which is preliminary data.</text>
</comment>
<dbReference type="HOGENOM" id="CLU_764249_0_0_6"/>
<proteinExistence type="predicted"/>
<dbReference type="AlphaFoldDB" id="V2UFW5"/>
<dbReference type="Proteomes" id="UP000018415">
    <property type="component" value="Unassembled WGS sequence"/>
</dbReference>
<evidence type="ECO:0008006" key="4">
    <source>
        <dbReference type="Google" id="ProtNLM"/>
    </source>
</evidence>
<gene>
    <name evidence="2" type="ORF">P253_02149</name>
</gene>
<dbReference type="Pfam" id="PF13795">
    <property type="entry name" value="HupE_UreJ_2"/>
    <property type="match status" value="1"/>
</dbReference>
<feature type="transmembrane region" description="Helical" evidence="1">
    <location>
        <begin position="142"/>
        <end position="160"/>
    </location>
</feature>
<evidence type="ECO:0000256" key="1">
    <source>
        <dbReference type="SAM" id="Phobius"/>
    </source>
</evidence>
<evidence type="ECO:0000313" key="2">
    <source>
        <dbReference type="EMBL" id="ESK47535.1"/>
    </source>
</evidence>
<dbReference type="eggNOG" id="COG2370">
    <property type="taxonomic scope" value="Bacteria"/>
</dbReference>
<feature type="transmembrane region" description="Helical" evidence="1">
    <location>
        <begin position="271"/>
        <end position="288"/>
    </location>
</feature>
<protein>
    <recommendedName>
        <fullName evidence="4">HupE/UreJ protein</fullName>
    </recommendedName>
</protein>
<keyword evidence="3" id="KW-1185">Reference proteome</keyword>
<dbReference type="EMBL" id="AYET01000005">
    <property type="protein sequence ID" value="ESK47535.1"/>
    <property type="molecule type" value="Genomic_DNA"/>
</dbReference>
<name>V2UFW5_9GAMM</name>
<keyword evidence="1" id="KW-0812">Transmembrane</keyword>
<reference evidence="2 3" key="1">
    <citation type="submission" date="2013-10" db="EMBL/GenBank/DDBJ databases">
        <title>The Genome Sequence of Acinetobacter indicus CIP 110367.</title>
        <authorList>
            <consortium name="The Broad Institute Genomics Platform"/>
            <consortium name="The Broad Institute Genome Sequencing Center for Infectious Disease"/>
            <person name="Cerqueira G."/>
            <person name="Feldgarden M."/>
            <person name="Courvalin P."/>
            <person name="Grillot-Courvalin C."/>
            <person name="Clermont D."/>
            <person name="Rocha E."/>
            <person name="Yoon E.-J."/>
            <person name="Nemec A."/>
            <person name="Young S.K."/>
            <person name="Zeng Q."/>
            <person name="Gargeya S."/>
            <person name="Fitzgerald M."/>
            <person name="Abouelleil A."/>
            <person name="Alvarado L."/>
            <person name="Berlin A.M."/>
            <person name="Chapman S.B."/>
            <person name="Gainer-Dewar J."/>
            <person name="Goldberg J."/>
            <person name="Gnerre S."/>
            <person name="Griggs A."/>
            <person name="Gujja S."/>
            <person name="Hansen M."/>
            <person name="Howarth C."/>
            <person name="Imamovic A."/>
            <person name="Ireland A."/>
            <person name="Larimer J."/>
            <person name="McCowan C."/>
            <person name="Murphy C."/>
            <person name="Pearson M."/>
            <person name="Poon T.W."/>
            <person name="Priest M."/>
            <person name="Roberts A."/>
            <person name="Saif S."/>
            <person name="Shea T."/>
            <person name="Sykes S."/>
            <person name="Wortman J."/>
            <person name="Nusbaum C."/>
            <person name="Birren B."/>
        </authorList>
    </citation>
    <scope>NUCLEOTIDE SEQUENCE [LARGE SCALE GENOMIC DNA]</scope>
    <source>
        <strain evidence="2 3">CIP 110367</strain>
    </source>
</reference>
<feature type="transmembrane region" description="Helical" evidence="1">
    <location>
        <begin position="237"/>
        <end position="259"/>
    </location>
</feature>
<feature type="transmembrane region" description="Helical" evidence="1">
    <location>
        <begin position="12"/>
        <end position="30"/>
    </location>
</feature>
<keyword evidence="1" id="KW-0472">Membrane</keyword>
<dbReference type="InterPro" id="IPR032809">
    <property type="entry name" value="Put_HupE_UreJ"/>
</dbReference>
<feature type="transmembrane region" description="Helical" evidence="1">
    <location>
        <begin position="300"/>
        <end position="322"/>
    </location>
</feature>
<feature type="transmembrane region" description="Helical" evidence="1">
    <location>
        <begin position="212"/>
        <end position="231"/>
    </location>
</feature>
<feature type="transmembrane region" description="Helical" evidence="1">
    <location>
        <begin position="69"/>
        <end position="89"/>
    </location>
</feature>